<dbReference type="InParanoid" id="A0A1V9Y1J5"/>
<name>A0A1V9Y1J5_9ACAR</name>
<dbReference type="EMBL" id="MNPL01000891">
    <property type="protein sequence ID" value="OQR79609.1"/>
    <property type="molecule type" value="Genomic_DNA"/>
</dbReference>
<feature type="domain" description="Phorbol-ester/DAG-type" evidence="4">
    <location>
        <begin position="165"/>
        <end position="215"/>
    </location>
</feature>
<dbReference type="PANTHER" id="PTHR13944">
    <property type="entry name" value="AGAP007712-PA"/>
    <property type="match status" value="1"/>
</dbReference>
<evidence type="ECO:0000256" key="3">
    <source>
        <dbReference type="SAM" id="MobiDB-lite"/>
    </source>
</evidence>
<dbReference type="CDD" id="cd20815">
    <property type="entry name" value="C1_p190RhoGEF-like"/>
    <property type="match status" value="1"/>
</dbReference>
<comment type="caution">
    <text evidence="5">The sequence shown here is derived from an EMBL/GenBank/DDBJ whole genome shotgun (WGS) entry which is preliminary data.</text>
</comment>
<dbReference type="Proteomes" id="UP000192247">
    <property type="component" value="Unassembled WGS sequence"/>
</dbReference>
<keyword evidence="2" id="KW-0862">Zinc</keyword>
<feature type="region of interest" description="Disordered" evidence="3">
    <location>
        <begin position="131"/>
        <end position="162"/>
    </location>
</feature>
<dbReference type="GO" id="GO:0046872">
    <property type="term" value="F:metal ion binding"/>
    <property type="evidence" value="ECO:0007669"/>
    <property type="project" value="UniProtKB-KW"/>
</dbReference>
<keyword evidence="6" id="KW-1185">Reference proteome</keyword>
<reference evidence="5 6" key="1">
    <citation type="journal article" date="2017" name="Gigascience">
        <title>Draft genome of the honey bee ectoparasitic mite, Tropilaelaps mercedesae, is shaped by the parasitic life history.</title>
        <authorList>
            <person name="Dong X."/>
            <person name="Armstrong S.D."/>
            <person name="Xia D."/>
            <person name="Makepeace B.L."/>
            <person name="Darby A.C."/>
            <person name="Kadowaki T."/>
        </authorList>
    </citation>
    <scope>NUCLEOTIDE SEQUENCE [LARGE SCALE GENOMIC DNA]</scope>
    <source>
        <strain evidence="5">Wuxi-XJTLU</strain>
    </source>
</reference>
<dbReference type="GO" id="GO:0035023">
    <property type="term" value="P:regulation of Rho protein signal transduction"/>
    <property type="evidence" value="ECO:0007669"/>
    <property type="project" value="TreeGrafter"/>
</dbReference>
<dbReference type="InterPro" id="IPR046349">
    <property type="entry name" value="C1-like_sf"/>
</dbReference>
<evidence type="ECO:0000313" key="5">
    <source>
        <dbReference type="EMBL" id="OQR79609.1"/>
    </source>
</evidence>
<protein>
    <recommendedName>
        <fullName evidence="4">Phorbol-ester/DAG-type domain-containing protein</fullName>
    </recommendedName>
</protein>
<keyword evidence="1" id="KW-0479">Metal-binding</keyword>
<feature type="compositionally biased region" description="Polar residues" evidence="3">
    <location>
        <begin position="145"/>
        <end position="156"/>
    </location>
</feature>
<dbReference type="STRING" id="418985.A0A1V9Y1J5"/>
<dbReference type="AlphaFoldDB" id="A0A1V9Y1J5"/>
<evidence type="ECO:0000256" key="2">
    <source>
        <dbReference type="ARBA" id="ARBA00022833"/>
    </source>
</evidence>
<sequence length="274" mass="30064">MVPKQGHAWEEAELRAYWRHRLDRESLDGKADTESRLERRENLTSDVGKRKHAGHACALRVTADNSTEDEVARSVNRPSGQTPRKKSATGRPVAAAGLLNSHGGLGSTVVSAADSDDEKFTGKRTKKRGSLFFRKKKVTPKDSTKAGSASPQGSTSSPPPNRAIGHQFVAISYSIGTVQCHMCLKSLENRPALQCELCLVTVHDVHSCRDQFADCTKFKGLLNKGLSVVFPRSSTNCIHPVFPQIGYRNLERNLAPSLSPVEMPTRRLRLAVIV</sequence>
<evidence type="ECO:0000256" key="1">
    <source>
        <dbReference type="ARBA" id="ARBA00022723"/>
    </source>
</evidence>
<evidence type="ECO:0000313" key="6">
    <source>
        <dbReference type="Proteomes" id="UP000192247"/>
    </source>
</evidence>
<dbReference type="Gene3D" id="3.30.60.20">
    <property type="match status" value="1"/>
</dbReference>
<dbReference type="PROSITE" id="PS50081">
    <property type="entry name" value="ZF_DAG_PE_2"/>
    <property type="match status" value="1"/>
</dbReference>
<dbReference type="SUPFAM" id="SSF57889">
    <property type="entry name" value="Cysteine-rich domain"/>
    <property type="match status" value="1"/>
</dbReference>
<organism evidence="5 6">
    <name type="scientific">Tropilaelaps mercedesae</name>
    <dbReference type="NCBI Taxonomy" id="418985"/>
    <lineage>
        <taxon>Eukaryota</taxon>
        <taxon>Metazoa</taxon>
        <taxon>Ecdysozoa</taxon>
        <taxon>Arthropoda</taxon>
        <taxon>Chelicerata</taxon>
        <taxon>Arachnida</taxon>
        <taxon>Acari</taxon>
        <taxon>Parasitiformes</taxon>
        <taxon>Mesostigmata</taxon>
        <taxon>Gamasina</taxon>
        <taxon>Dermanyssoidea</taxon>
        <taxon>Laelapidae</taxon>
        <taxon>Tropilaelaps</taxon>
    </lineage>
</organism>
<accession>A0A1V9Y1J5</accession>
<dbReference type="InterPro" id="IPR002219">
    <property type="entry name" value="PKC_DAG/PE"/>
</dbReference>
<feature type="compositionally biased region" description="Basic and acidic residues" evidence="3">
    <location>
        <begin position="21"/>
        <end position="43"/>
    </location>
</feature>
<proteinExistence type="predicted"/>
<gene>
    <name evidence="5" type="ORF">BIW11_05614</name>
</gene>
<dbReference type="OrthoDB" id="28045at2759"/>
<evidence type="ECO:0000259" key="4">
    <source>
        <dbReference type="PROSITE" id="PS50081"/>
    </source>
</evidence>
<dbReference type="InterPro" id="IPR051632">
    <property type="entry name" value="Rho_GEF"/>
</dbReference>
<feature type="region of interest" description="Disordered" evidence="3">
    <location>
        <begin position="21"/>
        <end position="91"/>
    </location>
</feature>
<dbReference type="PANTHER" id="PTHR13944:SF21">
    <property type="entry name" value="CYSTS, ISOFORM C"/>
    <property type="match status" value="1"/>
</dbReference>